<evidence type="ECO:0000256" key="4">
    <source>
        <dbReference type="ARBA" id="ARBA00022827"/>
    </source>
</evidence>
<evidence type="ECO:0000256" key="1">
    <source>
        <dbReference type="ARBA" id="ARBA00001974"/>
    </source>
</evidence>
<dbReference type="EMBL" id="JACERG010000004">
    <property type="protein sequence ID" value="MBA5221206.1"/>
    <property type="molecule type" value="Genomic_DNA"/>
</dbReference>
<feature type="domain" description="Acyl-CoA dehydrogenase/oxidase C-terminal" evidence="8">
    <location>
        <begin position="271"/>
        <end position="418"/>
    </location>
</feature>
<dbReference type="SUPFAM" id="SSF56645">
    <property type="entry name" value="Acyl-CoA dehydrogenase NM domain-like"/>
    <property type="match status" value="1"/>
</dbReference>
<evidence type="ECO:0000313" key="11">
    <source>
        <dbReference type="EMBL" id="MBA5221206.1"/>
    </source>
</evidence>
<dbReference type="Pfam" id="PF02770">
    <property type="entry name" value="Acyl-CoA_dh_M"/>
    <property type="match status" value="1"/>
</dbReference>
<comment type="cofactor">
    <cofactor evidence="1 6">
        <name>FAD</name>
        <dbReference type="ChEBI" id="CHEBI:57692"/>
    </cofactor>
</comment>
<keyword evidence="4 6" id="KW-0274">FAD</keyword>
<dbReference type="FunFam" id="2.40.110.10:FF:000001">
    <property type="entry name" value="Acyl-CoA dehydrogenase, mitochondrial"/>
    <property type="match status" value="1"/>
</dbReference>
<dbReference type="SUPFAM" id="SSF47203">
    <property type="entry name" value="Acyl-CoA dehydrogenase C-terminal domain-like"/>
    <property type="match status" value="1"/>
</dbReference>
<evidence type="ECO:0000313" key="12">
    <source>
        <dbReference type="Proteomes" id="UP000587608"/>
    </source>
</evidence>
<dbReference type="AlphaFoldDB" id="A0A7W2DQL7"/>
<dbReference type="Gene3D" id="2.40.110.10">
    <property type="entry name" value="Butyryl-CoA Dehydrogenase, subunit A, domain 2"/>
    <property type="match status" value="1"/>
</dbReference>
<feature type="compositionally biased region" description="Low complexity" evidence="7">
    <location>
        <begin position="431"/>
        <end position="458"/>
    </location>
</feature>
<feature type="region of interest" description="Disordered" evidence="7">
    <location>
        <begin position="1"/>
        <end position="33"/>
    </location>
</feature>
<dbReference type="GO" id="GO:0050660">
    <property type="term" value="F:flavin adenine dinucleotide binding"/>
    <property type="evidence" value="ECO:0007669"/>
    <property type="project" value="InterPro"/>
</dbReference>
<feature type="compositionally biased region" description="Pro residues" evidence="7">
    <location>
        <begin position="15"/>
        <end position="32"/>
    </location>
</feature>
<organism evidence="11 12">
    <name type="scientific">Streptomyces griseoaurantiacus</name>
    <dbReference type="NCBI Taxonomy" id="68213"/>
    <lineage>
        <taxon>Bacteria</taxon>
        <taxon>Bacillati</taxon>
        <taxon>Actinomycetota</taxon>
        <taxon>Actinomycetes</taxon>
        <taxon>Kitasatosporales</taxon>
        <taxon>Streptomycetaceae</taxon>
        <taxon>Streptomyces</taxon>
        <taxon>Streptomyces aurantiacus group</taxon>
    </lineage>
</organism>
<reference evidence="11 12" key="1">
    <citation type="submission" date="2020-07" db="EMBL/GenBank/DDBJ databases">
        <title>Differential regulation of undecylprodigiosin biosynthesis in the yeast-scavenging Streptomyces strain MBK6.</title>
        <authorList>
            <person name="Baral B."/>
            <person name="Siitonen V."/>
            <person name="Laughlin M."/>
            <person name="Yamada K."/>
            <person name="Ilomaeki M."/>
            <person name="Metsae-Ketelae M."/>
            <person name="Niemi J."/>
        </authorList>
    </citation>
    <scope>NUCLEOTIDE SEQUENCE [LARGE SCALE GENOMIC DNA]</scope>
    <source>
        <strain evidence="11 12">MBK6</strain>
    </source>
</reference>
<accession>A0A7W2DQL7</accession>
<evidence type="ECO:0000256" key="7">
    <source>
        <dbReference type="SAM" id="MobiDB-lite"/>
    </source>
</evidence>
<dbReference type="InterPro" id="IPR009075">
    <property type="entry name" value="AcylCo_DH/oxidase_C"/>
</dbReference>
<keyword evidence="5 6" id="KW-0560">Oxidoreductase</keyword>
<evidence type="ECO:0000259" key="10">
    <source>
        <dbReference type="Pfam" id="PF02771"/>
    </source>
</evidence>
<dbReference type="Proteomes" id="UP000587608">
    <property type="component" value="Unassembled WGS sequence"/>
</dbReference>
<evidence type="ECO:0000256" key="2">
    <source>
        <dbReference type="ARBA" id="ARBA00009347"/>
    </source>
</evidence>
<dbReference type="InterPro" id="IPR013786">
    <property type="entry name" value="AcylCoA_DH/ox_N"/>
</dbReference>
<proteinExistence type="inferred from homology"/>
<feature type="domain" description="Acyl-CoA oxidase/dehydrogenase middle" evidence="9">
    <location>
        <begin position="165"/>
        <end position="259"/>
    </location>
</feature>
<sequence>MNGETPHREATGPDAPVPDVPGTPLPGTPVPDVPGFGASGFGFEGECEEMCATVLAFARRELTARGGAAHPAFDAGDFRRRWRLAGAQGLVGGTVPVDYGGSGLDAVTASAVMEALGRGTEDTGFAFSVAAHLFASLMPITEFGTEEQKRAWLPALCSGERIAAHGITEPEAGSDALRLRTRAERKGDTYVLNGAKCFTTNAPVADVFLVQAATEPGGGFFGLTAFLVEAGTPGLRVGAPYDKLGLRGSPTADVHFDGCEVPASQVLGAEGAGAAVFSASMKWERVCLFAVYLGAMRRVLDSTTRYAGEREQFGSPIGGFQAVGHRIVDMTLRLEGARSLLYRAARELARGSEDEIAPALAKLAVSEAAVQLGLDAVQIRGGLGMVAGEAEAFLRDALPSRVFSGTNDIQRNNIARALGLGRAPGGRGRRPAPSASSPASTASAALTAPTTPTKGNTP</sequence>
<comment type="similarity">
    <text evidence="2 6">Belongs to the acyl-CoA dehydrogenase family.</text>
</comment>
<dbReference type="Gene3D" id="1.20.140.10">
    <property type="entry name" value="Butyryl-CoA Dehydrogenase, subunit A, domain 3"/>
    <property type="match status" value="1"/>
</dbReference>
<dbReference type="InterPro" id="IPR006091">
    <property type="entry name" value="Acyl-CoA_Oxase/DH_mid-dom"/>
</dbReference>
<evidence type="ECO:0000256" key="5">
    <source>
        <dbReference type="ARBA" id="ARBA00023002"/>
    </source>
</evidence>
<evidence type="ECO:0000259" key="8">
    <source>
        <dbReference type="Pfam" id="PF00441"/>
    </source>
</evidence>
<evidence type="ECO:0000256" key="3">
    <source>
        <dbReference type="ARBA" id="ARBA00022630"/>
    </source>
</evidence>
<dbReference type="Gene3D" id="1.10.540.10">
    <property type="entry name" value="Acyl-CoA dehydrogenase/oxidase, N-terminal domain"/>
    <property type="match status" value="1"/>
</dbReference>
<dbReference type="InterPro" id="IPR046373">
    <property type="entry name" value="Acyl-CoA_Oxase/DH_mid-dom_sf"/>
</dbReference>
<protein>
    <submittedName>
        <fullName evidence="11">Acyl-CoA dehydrogenase family protein</fullName>
    </submittedName>
</protein>
<keyword evidence="3 6" id="KW-0285">Flavoprotein</keyword>
<dbReference type="PANTHER" id="PTHR43884:SF12">
    <property type="entry name" value="ISOVALERYL-COA DEHYDROGENASE, MITOCHONDRIAL-RELATED"/>
    <property type="match status" value="1"/>
</dbReference>
<dbReference type="Pfam" id="PF02771">
    <property type="entry name" value="Acyl-CoA_dh_N"/>
    <property type="match status" value="1"/>
</dbReference>
<dbReference type="InterPro" id="IPR054940">
    <property type="entry name" value="ProlPCPDhRedW"/>
</dbReference>
<name>A0A7W2DQL7_9ACTN</name>
<feature type="domain" description="Acyl-CoA dehydrogenase/oxidase N-terminal" evidence="10">
    <location>
        <begin position="46"/>
        <end position="160"/>
    </location>
</feature>
<dbReference type="InterPro" id="IPR036250">
    <property type="entry name" value="AcylCo_DH-like_C"/>
</dbReference>
<evidence type="ECO:0000259" key="9">
    <source>
        <dbReference type="Pfam" id="PF02770"/>
    </source>
</evidence>
<dbReference type="InterPro" id="IPR009100">
    <property type="entry name" value="AcylCoA_DH/oxidase_NM_dom_sf"/>
</dbReference>
<dbReference type="NCBIfam" id="NF045652">
    <property type="entry name" value="ProlPCPDhRedW"/>
    <property type="match status" value="1"/>
</dbReference>
<evidence type="ECO:0000256" key="6">
    <source>
        <dbReference type="RuleBase" id="RU362125"/>
    </source>
</evidence>
<feature type="region of interest" description="Disordered" evidence="7">
    <location>
        <begin position="419"/>
        <end position="458"/>
    </location>
</feature>
<dbReference type="PANTHER" id="PTHR43884">
    <property type="entry name" value="ACYL-COA DEHYDROGENASE"/>
    <property type="match status" value="1"/>
</dbReference>
<feature type="compositionally biased region" description="Basic and acidic residues" evidence="7">
    <location>
        <begin position="1"/>
        <end position="11"/>
    </location>
</feature>
<dbReference type="Pfam" id="PF00441">
    <property type="entry name" value="Acyl-CoA_dh_1"/>
    <property type="match status" value="1"/>
</dbReference>
<dbReference type="InterPro" id="IPR037069">
    <property type="entry name" value="AcylCoA_DH/ox_N_sf"/>
</dbReference>
<gene>
    <name evidence="11" type="ORF">H1X69_07175</name>
</gene>
<comment type="caution">
    <text evidence="11">The sequence shown here is derived from an EMBL/GenBank/DDBJ whole genome shotgun (WGS) entry which is preliminary data.</text>
</comment>
<dbReference type="GO" id="GO:0003995">
    <property type="term" value="F:acyl-CoA dehydrogenase activity"/>
    <property type="evidence" value="ECO:0007669"/>
    <property type="project" value="TreeGrafter"/>
</dbReference>